<keyword evidence="2" id="KW-1185">Reference proteome</keyword>
<proteinExistence type="predicted"/>
<reference evidence="1" key="1">
    <citation type="submission" date="2022-08" db="EMBL/GenBank/DDBJ databases">
        <title>Genome Sequence of Fusarium decemcellulare.</title>
        <authorList>
            <person name="Buettner E."/>
        </authorList>
    </citation>
    <scope>NUCLEOTIDE SEQUENCE</scope>
    <source>
        <strain evidence="1">Babe19</strain>
    </source>
</reference>
<evidence type="ECO:0000313" key="2">
    <source>
        <dbReference type="Proteomes" id="UP001148629"/>
    </source>
</evidence>
<organism evidence="1 2">
    <name type="scientific">Fusarium decemcellulare</name>
    <dbReference type="NCBI Taxonomy" id="57161"/>
    <lineage>
        <taxon>Eukaryota</taxon>
        <taxon>Fungi</taxon>
        <taxon>Dikarya</taxon>
        <taxon>Ascomycota</taxon>
        <taxon>Pezizomycotina</taxon>
        <taxon>Sordariomycetes</taxon>
        <taxon>Hypocreomycetidae</taxon>
        <taxon>Hypocreales</taxon>
        <taxon>Nectriaceae</taxon>
        <taxon>Fusarium</taxon>
        <taxon>Fusarium decemcellulare species complex</taxon>
    </lineage>
</organism>
<evidence type="ECO:0000313" key="1">
    <source>
        <dbReference type="EMBL" id="KAJ3526443.1"/>
    </source>
</evidence>
<gene>
    <name evidence="1" type="ORF">NM208_g11188</name>
</gene>
<name>A0ACC1RV70_9HYPO</name>
<dbReference type="EMBL" id="JANRMS010001729">
    <property type="protein sequence ID" value="KAJ3526443.1"/>
    <property type="molecule type" value="Genomic_DNA"/>
</dbReference>
<sequence length="131" mass="14831">MAEVVGLVVGIAPIAVNLITGIDRLREIRQRSIKAPDDLDVVLQELKFLELVLQQASSIPHFTHLPGFQHCKASCDAVAKGIDDLLRKLSFALSLDEKKPKWKDTWNLRHWKQDVDELKRNVVNAKQDLSL</sequence>
<protein>
    <submittedName>
        <fullName evidence="1">Uncharacterized protein</fullName>
    </submittedName>
</protein>
<comment type="caution">
    <text evidence="1">The sequence shown here is derived from an EMBL/GenBank/DDBJ whole genome shotgun (WGS) entry which is preliminary data.</text>
</comment>
<dbReference type="Proteomes" id="UP001148629">
    <property type="component" value="Unassembled WGS sequence"/>
</dbReference>
<accession>A0ACC1RV70</accession>